<accession>A0A517DYN4</accession>
<dbReference type="InterPro" id="IPR010424">
    <property type="entry name" value="EutQ"/>
</dbReference>
<evidence type="ECO:0000313" key="3">
    <source>
        <dbReference type="Proteomes" id="UP000320776"/>
    </source>
</evidence>
<dbReference type="AlphaFoldDB" id="A0A517DYN4"/>
<gene>
    <name evidence="2" type="primary">eutQ</name>
    <name evidence="2" type="ORF">SPTER_38760</name>
</gene>
<dbReference type="Pfam" id="PF06249">
    <property type="entry name" value="EutQ"/>
    <property type="match status" value="1"/>
</dbReference>
<evidence type="ECO:0000256" key="1">
    <source>
        <dbReference type="SAM" id="MobiDB-lite"/>
    </source>
</evidence>
<feature type="compositionally biased region" description="Basic and acidic residues" evidence="1">
    <location>
        <begin position="60"/>
        <end position="70"/>
    </location>
</feature>
<dbReference type="Proteomes" id="UP000320776">
    <property type="component" value="Chromosome"/>
</dbReference>
<dbReference type="RefSeq" id="WP_144351835.1">
    <property type="nucleotide sequence ID" value="NZ_CP036259.1"/>
</dbReference>
<evidence type="ECO:0000313" key="2">
    <source>
        <dbReference type="EMBL" id="QDR82448.1"/>
    </source>
</evidence>
<reference evidence="2 3" key="1">
    <citation type="submission" date="2019-02" db="EMBL/GenBank/DDBJ databases">
        <title>Closed genome of Sporomusa termitida DSM 4440.</title>
        <authorList>
            <person name="Poehlein A."/>
            <person name="Daniel R."/>
        </authorList>
    </citation>
    <scope>NUCLEOTIDE SEQUENCE [LARGE SCALE GENOMIC DNA]</scope>
    <source>
        <strain evidence="2 3">DSM 4440</strain>
    </source>
</reference>
<dbReference type="InterPro" id="IPR011051">
    <property type="entry name" value="RmlC_Cupin_sf"/>
</dbReference>
<dbReference type="SUPFAM" id="SSF51182">
    <property type="entry name" value="RmlC-like cupins"/>
    <property type="match status" value="1"/>
</dbReference>
<dbReference type="CDD" id="cd02228">
    <property type="entry name" value="cupin_EutQ"/>
    <property type="match status" value="1"/>
</dbReference>
<dbReference type="Gene3D" id="2.60.120.10">
    <property type="entry name" value="Jelly Rolls"/>
    <property type="match status" value="1"/>
</dbReference>
<organism evidence="2 3">
    <name type="scientific">Sporomusa termitida</name>
    <dbReference type="NCBI Taxonomy" id="2377"/>
    <lineage>
        <taxon>Bacteria</taxon>
        <taxon>Bacillati</taxon>
        <taxon>Bacillota</taxon>
        <taxon>Negativicutes</taxon>
        <taxon>Selenomonadales</taxon>
        <taxon>Sporomusaceae</taxon>
        <taxon>Sporomusa</taxon>
    </lineage>
</organism>
<proteinExistence type="predicted"/>
<dbReference type="EMBL" id="CP036259">
    <property type="protein sequence ID" value="QDR82448.1"/>
    <property type="molecule type" value="Genomic_DNA"/>
</dbReference>
<dbReference type="InterPro" id="IPR014710">
    <property type="entry name" value="RmlC-like_jellyroll"/>
</dbReference>
<dbReference type="PANTHER" id="PTHR36169">
    <property type="entry name" value="ETHANOLAMINE UTILIZATION PROTEIN EUTQ"/>
    <property type="match status" value="1"/>
</dbReference>
<dbReference type="PANTHER" id="PTHR36169:SF1">
    <property type="entry name" value="ACETATE KINASE EUTQ"/>
    <property type="match status" value="1"/>
</dbReference>
<dbReference type="KEGG" id="sted:SPTER_38760"/>
<protein>
    <submittedName>
        <fullName evidence="2">Ethanolamine utilization protein EutQ</fullName>
    </submittedName>
</protein>
<sequence length="233" mass="25513">MKKLVCASEVKAAAEKGQKIFCVDLKTIITPAAKDTARELGVEFTADSAAAANSGSKDGGGQRKDHRETEPDKDFIYQVVKAVLASRLLVNAPASLPEAPFLADYNPQSGLKIVRGRTVKLAPFATGDPGTSVAYREVVSKDDSQMSAGFLTIEKSSFDWELDYEEIDMILEGSLSITINGETYEACQGDVLFVPKGSKVTWRSSGYVKLFYVTYPANWAELTAPHLRRHNRR</sequence>
<dbReference type="OrthoDB" id="3828611at2"/>
<feature type="region of interest" description="Disordered" evidence="1">
    <location>
        <begin position="51"/>
        <end position="70"/>
    </location>
</feature>
<keyword evidence="3" id="KW-1185">Reference proteome</keyword>
<name>A0A517DYN4_9FIRM</name>